<dbReference type="InterPro" id="IPR008972">
    <property type="entry name" value="Cupredoxin"/>
</dbReference>
<evidence type="ECO:0000256" key="1">
    <source>
        <dbReference type="ARBA" id="ARBA00010609"/>
    </source>
</evidence>
<evidence type="ECO:0000259" key="6">
    <source>
        <dbReference type="Pfam" id="PF00394"/>
    </source>
</evidence>
<feature type="chain" id="PRO_5036464278" evidence="5">
    <location>
        <begin position="24"/>
        <end position="631"/>
    </location>
</feature>
<reference evidence="9" key="1">
    <citation type="submission" date="2022-08" db="UniProtKB">
        <authorList>
            <consortium name="EnsemblMetazoa"/>
        </authorList>
    </citation>
    <scope>IDENTIFICATION</scope>
    <source>
        <strain evidence="9">05x7-T-G4-1.051#20</strain>
    </source>
</reference>
<dbReference type="Pfam" id="PF07731">
    <property type="entry name" value="Cu-oxidase_2"/>
    <property type="match status" value="1"/>
</dbReference>
<feature type="domain" description="Plastocyanin-like" evidence="7">
    <location>
        <begin position="454"/>
        <end position="606"/>
    </location>
</feature>
<dbReference type="InterPro" id="IPR001117">
    <property type="entry name" value="Cu-oxidase_2nd"/>
</dbReference>
<dbReference type="InterPro" id="IPR033138">
    <property type="entry name" value="Cu_oxidase_CS"/>
</dbReference>
<dbReference type="Gene3D" id="2.60.40.420">
    <property type="entry name" value="Cupredoxins - blue copper proteins"/>
    <property type="match status" value="3"/>
</dbReference>
<dbReference type="PANTHER" id="PTHR11709">
    <property type="entry name" value="MULTI-COPPER OXIDASE"/>
    <property type="match status" value="1"/>
</dbReference>
<name>A0A8W8M2V8_MAGGI</name>
<keyword evidence="3" id="KW-0560">Oxidoreductase</keyword>
<dbReference type="PANTHER" id="PTHR11709:SF394">
    <property type="entry name" value="FI03373P-RELATED"/>
    <property type="match status" value="1"/>
</dbReference>
<feature type="signal peptide" evidence="5">
    <location>
        <begin position="1"/>
        <end position="23"/>
    </location>
</feature>
<dbReference type="Pfam" id="PF00394">
    <property type="entry name" value="Cu-oxidase"/>
    <property type="match status" value="1"/>
</dbReference>
<accession>A0A8W8M2V8</accession>
<dbReference type="GO" id="GO:0006826">
    <property type="term" value="P:iron ion transport"/>
    <property type="evidence" value="ECO:0007669"/>
    <property type="project" value="TreeGrafter"/>
</dbReference>
<dbReference type="InterPro" id="IPR045087">
    <property type="entry name" value="Cu-oxidase_fam"/>
</dbReference>
<protein>
    <submittedName>
        <fullName evidence="9">Uncharacterized protein</fullName>
    </submittedName>
</protein>
<evidence type="ECO:0000256" key="2">
    <source>
        <dbReference type="ARBA" id="ARBA00022723"/>
    </source>
</evidence>
<dbReference type="CDD" id="cd13905">
    <property type="entry name" value="CuRO_3_tcLLC2_insect_like"/>
    <property type="match status" value="1"/>
</dbReference>
<organism evidence="9 10">
    <name type="scientific">Magallana gigas</name>
    <name type="common">Pacific oyster</name>
    <name type="synonym">Crassostrea gigas</name>
    <dbReference type="NCBI Taxonomy" id="29159"/>
    <lineage>
        <taxon>Eukaryota</taxon>
        <taxon>Metazoa</taxon>
        <taxon>Spiralia</taxon>
        <taxon>Lophotrochozoa</taxon>
        <taxon>Mollusca</taxon>
        <taxon>Bivalvia</taxon>
        <taxon>Autobranchia</taxon>
        <taxon>Pteriomorphia</taxon>
        <taxon>Ostreida</taxon>
        <taxon>Ostreoidea</taxon>
        <taxon>Ostreidae</taxon>
        <taxon>Magallana</taxon>
    </lineage>
</organism>
<dbReference type="Proteomes" id="UP000005408">
    <property type="component" value="Unassembled WGS sequence"/>
</dbReference>
<feature type="domain" description="Plastocyanin-like" evidence="8">
    <location>
        <begin position="79"/>
        <end position="191"/>
    </location>
</feature>
<evidence type="ECO:0000256" key="4">
    <source>
        <dbReference type="ARBA" id="ARBA00023008"/>
    </source>
</evidence>
<evidence type="ECO:0000259" key="7">
    <source>
        <dbReference type="Pfam" id="PF07731"/>
    </source>
</evidence>
<dbReference type="GO" id="GO:0005886">
    <property type="term" value="C:plasma membrane"/>
    <property type="evidence" value="ECO:0007669"/>
    <property type="project" value="TreeGrafter"/>
</dbReference>
<dbReference type="InterPro" id="IPR011707">
    <property type="entry name" value="Cu-oxidase-like_N"/>
</dbReference>
<keyword evidence="5" id="KW-0732">Signal</keyword>
<evidence type="ECO:0000313" key="10">
    <source>
        <dbReference type="Proteomes" id="UP000005408"/>
    </source>
</evidence>
<dbReference type="GO" id="GO:0016491">
    <property type="term" value="F:oxidoreductase activity"/>
    <property type="evidence" value="ECO:0007669"/>
    <property type="project" value="UniProtKB-KW"/>
</dbReference>
<sequence>METMEVFGTVLLALLWSFHPTSSFICDKNAEVCETSLIAEHHLTMFHPNANKVVPYGGKLYPYNNDSKPATDLDSVPENEVIIANGIQRPVVVFNKTLPGPNIIVYEGQTVIIHVTNKMSSEVLGVHWHGLYQRNTPFMDGVPFITQCPILPGQTFTYKFQAYPKGTFWYYSTTGLQRIDGASGALIIRPKGADTTTEHILQVQEWYDNMHSNGASLLANFGEDTQHGKHLVSPDGAIYHSIFTPTSALINGKGNVNEMPFYTFKGYGNNSFLFRTIATGAVLPFKISIDSHKLTIIQANGYRVKGINVDSVILNPGERIVFKTNRLDSRTYNFWIRATTVDVTNSIEIRAILRYDENEVAEPKTSPTICSSKKPCKVFNCPFESFPVKVYMKCITADKVDSLEPTELQKVPKKKQFKEYFLNFEYPGTPKAAINGKQFLQPTASALTQPNSISTPCNTSCVGCQCTNSINLKHNDTVHFVLTNIGTGKGWGHPVHLHGHSFELLKMGFPTYNRITGNITTENEEIKCIKRRNDYCMSFTWSDSSWMNGNVPGLNLVNPPLKDTVVIPRGGYVVIRIRANNPGLWLLHSLVDHQTLYGMSVMINESSHFVHQPPSDFPKCGNFDGIQTPLH</sequence>
<comment type="similarity">
    <text evidence="1">Belongs to the multicopper oxidase family.</text>
</comment>
<dbReference type="CDD" id="cd13858">
    <property type="entry name" value="CuRO_1_tcLCC2_insect_like"/>
    <property type="match status" value="1"/>
</dbReference>
<evidence type="ECO:0000313" key="9">
    <source>
        <dbReference type="EnsemblMetazoa" id="G30719.1:cds"/>
    </source>
</evidence>
<dbReference type="AlphaFoldDB" id="A0A8W8M2V8"/>
<evidence type="ECO:0000256" key="3">
    <source>
        <dbReference type="ARBA" id="ARBA00023002"/>
    </source>
</evidence>
<feature type="domain" description="Plastocyanin-like" evidence="6">
    <location>
        <begin position="199"/>
        <end position="358"/>
    </location>
</feature>
<dbReference type="EnsemblMetazoa" id="G30719.1">
    <property type="protein sequence ID" value="G30719.1:cds"/>
    <property type="gene ID" value="G30719"/>
</dbReference>
<dbReference type="PROSITE" id="PS00079">
    <property type="entry name" value="MULTICOPPER_OXIDASE1"/>
    <property type="match status" value="1"/>
</dbReference>
<keyword evidence="4" id="KW-0186">Copper</keyword>
<dbReference type="SUPFAM" id="SSF49503">
    <property type="entry name" value="Cupredoxins"/>
    <property type="match status" value="3"/>
</dbReference>
<evidence type="ECO:0000259" key="8">
    <source>
        <dbReference type="Pfam" id="PF07732"/>
    </source>
</evidence>
<dbReference type="Pfam" id="PF07732">
    <property type="entry name" value="Cu-oxidase_3"/>
    <property type="match status" value="1"/>
</dbReference>
<keyword evidence="2" id="KW-0479">Metal-binding</keyword>
<dbReference type="GO" id="GO:0005507">
    <property type="term" value="F:copper ion binding"/>
    <property type="evidence" value="ECO:0007669"/>
    <property type="project" value="InterPro"/>
</dbReference>
<proteinExistence type="inferred from homology"/>
<keyword evidence="10" id="KW-1185">Reference proteome</keyword>
<evidence type="ECO:0000256" key="5">
    <source>
        <dbReference type="SAM" id="SignalP"/>
    </source>
</evidence>
<dbReference type="InterPro" id="IPR011706">
    <property type="entry name" value="Cu-oxidase_C"/>
</dbReference>